<evidence type="ECO:0000313" key="2">
    <source>
        <dbReference type="EMBL" id="NYJ07012.1"/>
    </source>
</evidence>
<comment type="caution">
    <text evidence="2">The sequence shown here is derived from an EMBL/GenBank/DDBJ whole genome shotgun (WGS) entry which is preliminary data.</text>
</comment>
<dbReference type="EMBL" id="JACBZT010000001">
    <property type="protein sequence ID" value="NYJ07012.1"/>
    <property type="molecule type" value="Genomic_DNA"/>
</dbReference>
<proteinExistence type="predicted"/>
<dbReference type="AlphaFoldDB" id="A0A853CKF1"/>
<dbReference type="GO" id="GO:0035438">
    <property type="term" value="F:cyclic-di-GMP binding"/>
    <property type="evidence" value="ECO:0007669"/>
    <property type="project" value="InterPro"/>
</dbReference>
<dbReference type="RefSeq" id="WP_179718534.1">
    <property type="nucleotide sequence ID" value="NZ_JACBZT010000001.1"/>
</dbReference>
<dbReference type="Pfam" id="PF07238">
    <property type="entry name" value="PilZ"/>
    <property type="match status" value="1"/>
</dbReference>
<name>A0A853CKF1_9ACTN</name>
<accession>A0A853CKF1</accession>
<evidence type="ECO:0000313" key="3">
    <source>
        <dbReference type="Proteomes" id="UP000541969"/>
    </source>
</evidence>
<dbReference type="Proteomes" id="UP000541969">
    <property type="component" value="Unassembled WGS sequence"/>
</dbReference>
<evidence type="ECO:0000259" key="1">
    <source>
        <dbReference type="Pfam" id="PF07238"/>
    </source>
</evidence>
<reference evidence="2 3" key="1">
    <citation type="submission" date="2020-07" db="EMBL/GenBank/DDBJ databases">
        <title>Sequencing the genomes of 1000 actinobacteria strains.</title>
        <authorList>
            <person name="Klenk H.-P."/>
        </authorList>
    </citation>
    <scope>NUCLEOTIDE SEQUENCE [LARGE SCALE GENOMIC DNA]</scope>
    <source>
        <strain evidence="2 3">DSM 104001</strain>
    </source>
</reference>
<dbReference type="Gene3D" id="2.40.10.220">
    <property type="entry name" value="predicted glycosyltransferase like domains"/>
    <property type="match status" value="1"/>
</dbReference>
<protein>
    <recommendedName>
        <fullName evidence="1">PilZ domain-containing protein</fullName>
    </recommendedName>
</protein>
<keyword evidence="3" id="KW-1185">Reference proteome</keyword>
<dbReference type="InterPro" id="IPR009875">
    <property type="entry name" value="PilZ_domain"/>
</dbReference>
<organism evidence="2 3">
    <name type="scientific">Petropleomorpha daqingensis</name>
    <dbReference type="NCBI Taxonomy" id="2026353"/>
    <lineage>
        <taxon>Bacteria</taxon>
        <taxon>Bacillati</taxon>
        <taxon>Actinomycetota</taxon>
        <taxon>Actinomycetes</taxon>
        <taxon>Geodermatophilales</taxon>
        <taxon>Geodermatophilaceae</taxon>
        <taxon>Petropleomorpha</taxon>
    </lineage>
</organism>
<feature type="domain" description="PilZ" evidence="1">
    <location>
        <begin position="98"/>
        <end position="203"/>
    </location>
</feature>
<gene>
    <name evidence="2" type="ORF">GGQ55_003290</name>
</gene>
<sequence length="215" mass="23620">MTSLADLPGIGSVLDLVPSSRSGTFMSWMDDLADGDLIVSTPCDQARRPISLPVGERLEVVWADAGGLHAVPAELAGTLIGEMPRWRLRVVGVAKRGQRRDAVRAPLIVPVELGLAIHPVLGRTIDLSEGGLRCVLDRTAHFGLQLPAVGDVVRVVVDLPELPLRCRSEITRLHPRSDARVELSLRFIGLTEQDQDDVRRQVFARLRELRQRGLL</sequence>